<protein>
    <recommendedName>
        <fullName evidence="2">Peroxin/Ferlin domain-containing protein</fullName>
    </recommendedName>
</protein>
<dbReference type="KEGG" id="trg:TRUGW13939_03286"/>
<dbReference type="GeneID" id="55990791"/>
<dbReference type="InterPro" id="IPR011990">
    <property type="entry name" value="TPR-like_helical_dom_sf"/>
</dbReference>
<feature type="compositionally biased region" description="Basic and acidic residues" evidence="1">
    <location>
        <begin position="1274"/>
        <end position="1293"/>
    </location>
</feature>
<evidence type="ECO:0000256" key="1">
    <source>
        <dbReference type="SAM" id="MobiDB-lite"/>
    </source>
</evidence>
<feature type="region of interest" description="Disordered" evidence="1">
    <location>
        <begin position="1274"/>
        <end position="1308"/>
    </location>
</feature>
<feature type="compositionally biased region" description="Polar residues" evidence="1">
    <location>
        <begin position="599"/>
        <end position="617"/>
    </location>
</feature>
<organism evidence="3 4">
    <name type="scientific">Talaromyces rugulosus</name>
    <name type="common">Penicillium rugulosum</name>
    <dbReference type="NCBI Taxonomy" id="121627"/>
    <lineage>
        <taxon>Eukaryota</taxon>
        <taxon>Fungi</taxon>
        <taxon>Dikarya</taxon>
        <taxon>Ascomycota</taxon>
        <taxon>Pezizomycotina</taxon>
        <taxon>Eurotiomycetes</taxon>
        <taxon>Eurotiomycetidae</taxon>
        <taxon>Eurotiales</taxon>
        <taxon>Trichocomaceae</taxon>
        <taxon>Talaromyces</taxon>
        <taxon>Talaromyces sect. Islandici</taxon>
    </lineage>
</organism>
<keyword evidence="4" id="KW-1185">Reference proteome</keyword>
<feature type="compositionally biased region" description="Polar residues" evidence="1">
    <location>
        <begin position="566"/>
        <end position="592"/>
    </location>
</feature>
<proteinExistence type="predicted"/>
<reference evidence="4" key="1">
    <citation type="submission" date="2020-06" db="EMBL/GenBank/DDBJ databases">
        <title>A chromosome-scale genome assembly of Talaromyces rugulosus W13939.</title>
        <authorList>
            <person name="Wang B."/>
            <person name="Guo L."/>
            <person name="Ye K."/>
            <person name="Wang L."/>
        </authorList>
    </citation>
    <scope>NUCLEOTIDE SEQUENCE [LARGE SCALE GENOMIC DNA]</scope>
    <source>
        <strain evidence="4">W13939</strain>
    </source>
</reference>
<evidence type="ECO:0000259" key="2">
    <source>
        <dbReference type="SMART" id="SM00694"/>
    </source>
</evidence>
<dbReference type="GO" id="GO:0016020">
    <property type="term" value="C:membrane"/>
    <property type="evidence" value="ECO:0007669"/>
    <property type="project" value="InterPro"/>
</dbReference>
<evidence type="ECO:0000313" key="4">
    <source>
        <dbReference type="Proteomes" id="UP000509510"/>
    </source>
</evidence>
<dbReference type="SMART" id="SM00694">
    <property type="entry name" value="DysFC"/>
    <property type="match status" value="1"/>
</dbReference>
<dbReference type="Gene3D" id="1.25.40.10">
    <property type="entry name" value="Tetratricopeptide repeat domain"/>
    <property type="match status" value="1"/>
</dbReference>
<name>A0A7H8QQR6_TALRU</name>
<feature type="region of interest" description="Disordered" evidence="1">
    <location>
        <begin position="79"/>
        <end position="108"/>
    </location>
</feature>
<dbReference type="InterPro" id="IPR006614">
    <property type="entry name" value="Peroxin/Ferlin"/>
</dbReference>
<sequence length="1308" mass="149315">MTAKDDQGNIGLVDNTAPSESLTREATPTISNPSLPSIARRITKGSVKSGFAQRKYNKWQRKRVDNILDDTSFVRNSTRYSLTDTQTDSRTEDSRQSANNNTNNNMDLLKIVPTQTTRSVDPESLAAADSTPASELDVLYENQRGSFFFGIPFYSHRSLLQFDPSAWVNKEYSYSPVDITNAQVPDPSWEWAWQSWFVDMSNDVDEEGWQYSFAFGLKCGWHGTHPWFHSYVRRRRWVRLRTKKRHFRGRNVAAAAGGQTVMELAHKLNEDYFTIHSQNIASQDPSLADPNAALLVKARHSAGALPGDYSLVEEVEDIPKLLQALKDAIIDRERVDILRKFLAQGGEELFYLEDRVPEILSIFVFQTSRWQFMKLLQDGVDEASQDEPQEDVDDKEIEAKRRRRNNLSRAIDAVNKEISDYDVFDVTKEEHMHAKCPESYHSSKTSSDKGKAKASQLGEIRALRPRQLDLDTRHACCSSSFFYRLLMITRGSRHCLGNGKLSAFVDNIVVPAAAAAPNEPLHFLCPRWHQPNIRQAHCSAALRPSSSRLKLQNSHDRFSPCCKSTRLLSTQSGSNPVQRETETENPSATTEPQHGPVNSPKTSSPTGDSEAQSNHNQDAPENRPTRPFRKPELTQSQKKLNVAKRVRDAEEKRLENRPYKERMKVAYRKHVQTYRRLNGQPMNAPHWTEIMALLEEMYAKIPKESGQTNRKEIFVREETVAHLCGMPMSDENIWDVSARNGCRIRVLDLSESEGMYRRVVISGSTRALELVEKRIRQIEHGQEGEKQKHNPKKLLGIDRPPMPIIPSMLALHEKGVAVPFIRCVWDDVDSVGLESPKELDPAWKVPAYSVPGFTWYVDQLIRRQSSENTIDVERSLVTLFKRPELKPYFSTGALNLALEYLCSHEHLSSARLIFNQSLTVATTESYNIFLRSTARRQDLNFLKTLLERMQTLGVRPNGQTWIAFLQCLISPSPRHQVMVRMRELGLLTDRRVLYDVMEYNIDIMLTAHFRDGGDVSSFLESLQKKYGDTAVSIKLLNLILMELAPAGESSRLMEVFGAFKRYQFTPSNSTIDLAFLFFRSFYVAMPALSEVLHTYEFFLSSSNYEKMFILALRSKSYNACRVLWAYACMRDKTTPLMRHIVRLSLKNHAVDQPLNTKKLNSYLGALVVGLRYREKDINHSEHMQAMVPPPHAETPVVYATTHMEASNVDRLRLIKRLVLDDNIYGKTREPVEGLFLMLEAAIRLDRETPWFRTGGNDMHGRPLPEILGLMMDVPCREKPTKSRKEGEEKKGEEEKGEAEVLSPVLPST</sequence>
<feature type="region of interest" description="Disordered" evidence="1">
    <location>
        <begin position="1"/>
        <end position="35"/>
    </location>
</feature>
<dbReference type="EMBL" id="CP055899">
    <property type="protein sequence ID" value="QKX56186.1"/>
    <property type="molecule type" value="Genomic_DNA"/>
</dbReference>
<gene>
    <name evidence="3" type="ORF">TRUGW13939_03286</name>
</gene>
<evidence type="ECO:0000313" key="3">
    <source>
        <dbReference type="EMBL" id="QKX56186.1"/>
    </source>
</evidence>
<feature type="compositionally biased region" description="Polar residues" evidence="1">
    <location>
        <begin position="16"/>
        <end position="35"/>
    </location>
</feature>
<feature type="region of interest" description="Disordered" evidence="1">
    <location>
        <begin position="565"/>
        <end position="648"/>
    </location>
</feature>
<feature type="compositionally biased region" description="Basic and acidic residues" evidence="1">
    <location>
        <begin position="618"/>
        <end position="632"/>
    </location>
</feature>
<dbReference type="RefSeq" id="XP_035342364.1">
    <property type="nucleotide sequence ID" value="XM_035486471.1"/>
</dbReference>
<feature type="domain" description="Peroxin/Ferlin" evidence="2">
    <location>
        <begin position="208"/>
        <end position="244"/>
    </location>
</feature>
<accession>A0A7H8QQR6</accession>
<dbReference type="OrthoDB" id="72441at2759"/>
<dbReference type="Proteomes" id="UP000509510">
    <property type="component" value="Chromosome II"/>
</dbReference>